<protein>
    <submittedName>
        <fullName evidence="2">WGS project CAEQ00000000 data, annotated contig 1340</fullName>
    </submittedName>
</protein>
<feature type="region of interest" description="Disordered" evidence="1">
    <location>
        <begin position="129"/>
        <end position="256"/>
    </location>
</feature>
<name>F9W5L7_TRYCI</name>
<organism evidence="2 3">
    <name type="scientific">Trypanosoma congolense (strain IL3000)</name>
    <dbReference type="NCBI Taxonomy" id="1068625"/>
    <lineage>
        <taxon>Eukaryota</taxon>
        <taxon>Discoba</taxon>
        <taxon>Euglenozoa</taxon>
        <taxon>Kinetoplastea</taxon>
        <taxon>Metakinetoplastina</taxon>
        <taxon>Trypanosomatida</taxon>
        <taxon>Trypanosomatidae</taxon>
        <taxon>Trypanosoma</taxon>
        <taxon>Nannomonas</taxon>
    </lineage>
</organism>
<comment type="caution">
    <text evidence="2">The sequence shown here is derived from an EMBL/GenBank/DDBJ whole genome shotgun (WGS) entry which is preliminary data.</text>
</comment>
<keyword evidence="3" id="KW-1185">Reference proteome</keyword>
<evidence type="ECO:0000313" key="2">
    <source>
        <dbReference type="EMBL" id="CCD12469.1"/>
    </source>
</evidence>
<proteinExistence type="predicted"/>
<dbReference type="VEuPathDB" id="TriTrypDB:TcIL3000_0_33460"/>
<dbReference type="EMBL" id="CAEQ01000730">
    <property type="protein sequence ID" value="CCD12469.1"/>
    <property type="molecule type" value="Genomic_DNA"/>
</dbReference>
<accession>F9W5L7</accession>
<evidence type="ECO:0000256" key="1">
    <source>
        <dbReference type="SAM" id="MobiDB-lite"/>
    </source>
</evidence>
<gene>
    <name evidence="2" type="ORF">TCIL3000_0_33460</name>
</gene>
<dbReference type="AlphaFoldDB" id="F9W5L7"/>
<dbReference type="Proteomes" id="UP000000702">
    <property type="component" value="Unassembled WGS sequence"/>
</dbReference>
<feature type="compositionally biased region" description="Basic and acidic residues" evidence="1">
    <location>
        <begin position="129"/>
        <end position="139"/>
    </location>
</feature>
<sequence length="602" mass="67775">MRTERLLLVQILYTNNNNNDKPPLTWPDRLRCEELLLVVDYLLQGRSVAVYGIASKFFFMHHIAQCAEFRDWGVTFVDCHRSSANRVARQLHDFGVQLKDHWQREERATLRNLMLHGEKTGAFVRLRRSEAVPRDEKSKSPTQHYITLSSSSDSDSARSRSYRTPVKGSPSSDLKQSTEAKQENEDQKASVVNVTDGKSSEPQTYTPRCKGKDVVPSPAPGAAKREHSPTLVQHGNGLGPQESGRKLKKRREEKGCTHAVPPVTADINKIARIWSNQYCLHEQSDWNYNIPLDISPNTQHQLESNGQYTSSMCSPGEERQPLQPRYVVTSPEVMRRLRVECRAPLRSCVQWSVMPSPMTQRYISESTPHAVHTHIQSSVIPPKQLLVVHGIDELEISLLMELQNIARNHPYRVALLCSFDNPNWAVSSGAALLEPFRLAYVQLHSLLLPRVYEMASVKSLTLLTDFEASAAGGKKFGYHTSKGGPTGALLPLQDTIRRILFSLPAAFSEVLRCMIGQQEASGENVYVPMSIHQQHFDDCGLIITMGRLKAIEKELTSNRLAIFDAAENKLMIPQHRKLLRILDEVSEERENARAGGGRPVEA</sequence>
<reference evidence="2 3" key="2">
    <citation type="journal article" date="2012" name="Proc. Natl. Acad. Sci. U.S.A.">
        <title>Antigenic diversity is generated by distinct evolutionary mechanisms in African trypanosome species.</title>
        <authorList>
            <person name="Jackson A.P."/>
            <person name="Berry A."/>
            <person name="Aslett M."/>
            <person name="Allison H.C."/>
            <person name="Burton P."/>
            <person name="Vavrova-Anderson J."/>
            <person name="Brown R."/>
            <person name="Browne H."/>
            <person name="Corton N."/>
            <person name="Hauser H."/>
            <person name="Gamble J."/>
            <person name="Gilderthorp R."/>
            <person name="Marcello L."/>
            <person name="McQuillan J."/>
            <person name="Otto T.D."/>
            <person name="Quail M.A."/>
            <person name="Sanders M.J."/>
            <person name="van Tonder A."/>
            <person name="Ginger M.L."/>
            <person name="Field M.C."/>
            <person name="Barry J.D."/>
            <person name="Hertz-Fowler C."/>
            <person name="Berriman M."/>
        </authorList>
    </citation>
    <scope>NUCLEOTIDE SEQUENCE [LARGE SCALE GENOMIC DNA]</scope>
    <source>
        <strain evidence="2 3">IL3000</strain>
    </source>
</reference>
<feature type="compositionally biased region" description="Basic and acidic residues" evidence="1">
    <location>
        <begin position="176"/>
        <end position="188"/>
    </location>
</feature>
<reference evidence="3" key="1">
    <citation type="submission" date="2011-07" db="EMBL/GenBank/DDBJ databases">
        <title>Divergent evolution of antigenic variation in African trypanosomes.</title>
        <authorList>
            <person name="Jackson A.P."/>
            <person name="Berry A."/>
            <person name="Allison H.C."/>
            <person name="Burton P."/>
            <person name="Anderson J."/>
            <person name="Aslett M."/>
            <person name="Brown R."/>
            <person name="Corton N."/>
            <person name="Harris D."/>
            <person name="Hauser H."/>
            <person name="Gamble J."/>
            <person name="Gilderthorp R."/>
            <person name="McQuillan J."/>
            <person name="Quail M.A."/>
            <person name="Sanders M."/>
            <person name="Van Tonder A."/>
            <person name="Ginger M.L."/>
            <person name="Donelson J.E."/>
            <person name="Field M.C."/>
            <person name="Barry J.D."/>
            <person name="Berriman M."/>
            <person name="Hertz-Fowler C."/>
        </authorList>
    </citation>
    <scope>NUCLEOTIDE SEQUENCE [LARGE SCALE GENOMIC DNA]</scope>
    <source>
        <strain evidence="3">IL3000</strain>
    </source>
</reference>
<feature type="compositionally biased region" description="Polar residues" evidence="1">
    <location>
        <begin position="190"/>
        <end position="206"/>
    </location>
</feature>
<evidence type="ECO:0000313" key="3">
    <source>
        <dbReference type="Proteomes" id="UP000000702"/>
    </source>
</evidence>